<feature type="transmembrane region" description="Helical" evidence="5">
    <location>
        <begin position="12"/>
        <end position="36"/>
    </location>
</feature>
<name>A0ABM1B116_LIMPO</name>
<evidence type="ECO:0000313" key="7">
    <source>
        <dbReference type="RefSeq" id="XP_013772601.1"/>
    </source>
</evidence>
<feature type="transmembrane region" description="Helical" evidence="5">
    <location>
        <begin position="123"/>
        <end position="142"/>
    </location>
</feature>
<keyword evidence="2 5" id="KW-0812">Transmembrane</keyword>
<dbReference type="GeneID" id="106457701"/>
<comment type="subcellular location">
    <subcellularLocation>
        <location evidence="1">Membrane</location>
        <topology evidence="1">Multi-pass membrane protein</topology>
    </subcellularLocation>
</comment>
<dbReference type="Pfam" id="PF10242">
    <property type="entry name" value="L_HMGIC_fpl"/>
    <property type="match status" value="1"/>
</dbReference>
<dbReference type="Proteomes" id="UP000694941">
    <property type="component" value="Unplaced"/>
</dbReference>
<organism evidence="6 7">
    <name type="scientific">Limulus polyphemus</name>
    <name type="common">Atlantic horseshoe crab</name>
    <dbReference type="NCBI Taxonomy" id="6850"/>
    <lineage>
        <taxon>Eukaryota</taxon>
        <taxon>Metazoa</taxon>
        <taxon>Ecdysozoa</taxon>
        <taxon>Arthropoda</taxon>
        <taxon>Chelicerata</taxon>
        <taxon>Merostomata</taxon>
        <taxon>Xiphosura</taxon>
        <taxon>Limulidae</taxon>
        <taxon>Limulus</taxon>
    </lineage>
</organism>
<evidence type="ECO:0000256" key="1">
    <source>
        <dbReference type="ARBA" id="ARBA00004141"/>
    </source>
</evidence>
<dbReference type="PANTHER" id="PTHR12489:SF16">
    <property type="entry name" value="LHFPL TETRASPAN SUBFAMILY MEMBER 6 PROTEIN-RELATED"/>
    <property type="match status" value="1"/>
</dbReference>
<keyword evidence="6" id="KW-1185">Reference proteome</keyword>
<keyword evidence="3 5" id="KW-1133">Transmembrane helix</keyword>
<proteinExistence type="predicted"/>
<evidence type="ECO:0000256" key="5">
    <source>
        <dbReference type="SAM" id="Phobius"/>
    </source>
</evidence>
<dbReference type="InterPro" id="IPR019372">
    <property type="entry name" value="LHFPL"/>
</dbReference>
<accession>A0ABM1B116</accession>
<dbReference type="PANTHER" id="PTHR12489">
    <property type="entry name" value="LIPOMA HMGIC FUSION PARTNER-LIKE PROTEIN"/>
    <property type="match status" value="1"/>
</dbReference>
<evidence type="ECO:0000313" key="6">
    <source>
        <dbReference type="Proteomes" id="UP000694941"/>
    </source>
</evidence>
<dbReference type="Gene3D" id="1.20.140.150">
    <property type="match status" value="1"/>
</dbReference>
<sequence length="203" mass="22172">MPVFGQSFTATGILWVILSLTASICNCVGFYLPYWIRGTMFNSTEVNFGSFRRCNYPRLDENGAVTIVYECGRYVSFYDIPSVSWQITTIVVGVGAAGSLLVALTSLASCWVTDVVTRNSMRALGAVQFIVVILIITGVTIYPNGWSTREVREACGGISDSYDPGTCHLSSSLYLLGTGGILLTLCILLSCWASRTNQHSYRI</sequence>
<protein>
    <submittedName>
        <fullName evidence="7">Lipoma HMGIC fusion partner homolog</fullName>
    </submittedName>
</protein>
<feature type="transmembrane region" description="Helical" evidence="5">
    <location>
        <begin position="173"/>
        <end position="193"/>
    </location>
</feature>
<feature type="transmembrane region" description="Helical" evidence="5">
    <location>
        <begin position="83"/>
        <end position="111"/>
    </location>
</feature>
<gene>
    <name evidence="7" type="primary">LOC106457701</name>
</gene>
<reference evidence="7" key="1">
    <citation type="submission" date="2025-08" db="UniProtKB">
        <authorList>
            <consortium name="RefSeq"/>
        </authorList>
    </citation>
    <scope>IDENTIFICATION</scope>
    <source>
        <tissue evidence="7">Muscle</tissue>
    </source>
</reference>
<evidence type="ECO:0000256" key="4">
    <source>
        <dbReference type="ARBA" id="ARBA00023136"/>
    </source>
</evidence>
<evidence type="ECO:0000256" key="3">
    <source>
        <dbReference type="ARBA" id="ARBA00022989"/>
    </source>
</evidence>
<keyword evidence="4 5" id="KW-0472">Membrane</keyword>
<dbReference type="RefSeq" id="XP_013772601.1">
    <property type="nucleotide sequence ID" value="XM_013917147.1"/>
</dbReference>
<evidence type="ECO:0000256" key="2">
    <source>
        <dbReference type="ARBA" id="ARBA00022692"/>
    </source>
</evidence>